<proteinExistence type="predicted"/>
<dbReference type="Proteomes" id="UP000523196">
    <property type="component" value="Unassembled WGS sequence"/>
</dbReference>
<keyword evidence="2" id="KW-0808">Transferase</keyword>
<sequence>MHGWSGLADWHPDASGVIAAEAAAVADAARRRHLAGQCDLCGATRGFANPDGNMREGLACLSCGCNARQRAAARVMLASLADPATSTVRITEQASRLFLALRPRIGGLRGSEYLQGRWQRLRLSAWLWRHGVAGLARHGDVTALGDAGASCDAVLSLDVLEHVPAHEAALREFARVLRPGGVLALTVPFYEGQLDNRCIARPRADGSIEHFGPPEYHGDPLSGGIVCFHHFGWQLLDDLRTAGFAQAVAHRVQVASAGLPQGQWVLLARR</sequence>
<dbReference type="InterPro" id="IPR029063">
    <property type="entry name" value="SAM-dependent_MTases_sf"/>
</dbReference>
<name>A0A7W3TKS1_9GAMM</name>
<dbReference type="EMBL" id="JACHTF010000005">
    <property type="protein sequence ID" value="MBB1060155.1"/>
    <property type="molecule type" value="Genomic_DNA"/>
</dbReference>
<dbReference type="GO" id="GO:0008757">
    <property type="term" value="F:S-adenosylmethionine-dependent methyltransferase activity"/>
    <property type="evidence" value="ECO:0007669"/>
    <property type="project" value="InterPro"/>
</dbReference>
<accession>A0A7W3TKS1</accession>
<protein>
    <submittedName>
        <fullName evidence="2">Class I SAM-dependent methyltransferase</fullName>
    </submittedName>
</protein>
<organism evidence="2 3">
    <name type="scientific">Marilutibacter spongiae</name>
    <dbReference type="NCBI Taxonomy" id="2025720"/>
    <lineage>
        <taxon>Bacteria</taxon>
        <taxon>Pseudomonadati</taxon>
        <taxon>Pseudomonadota</taxon>
        <taxon>Gammaproteobacteria</taxon>
        <taxon>Lysobacterales</taxon>
        <taxon>Lysobacteraceae</taxon>
        <taxon>Marilutibacter</taxon>
    </lineage>
</organism>
<keyword evidence="3" id="KW-1185">Reference proteome</keyword>
<dbReference type="CDD" id="cd02440">
    <property type="entry name" value="AdoMet_MTases"/>
    <property type="match status" value="1"/>
</dbReference>
<feature type="domain" description="Methyltransferase type 11" evidence="1">
    <location>
        <begin position="137"/>
        <end position="184"/>
    </location>
</feature>
<dbReference type="RefSeq" id="WP_182685909.1">
    <property type="nucleotide sequence ID" value="NZ_JACHTF010000005.1"/>
</dbReference>
<keyword evidence="2" id="KW-0489">Methyltransferase</keyword>
<dbReference type="AlphaFoldDB" id="A0A7W3TKS1"/>
<dbReference type="SUPFAM" id="SSF53335">
    <property type="entry name" value="S-adenosyl-L-methionine-dependent methyltransferases"/>
    <property type="match status" value="1"/>
</dbReference>
<comment type="caution">
    <text evidence="2">The sequence shown here is derived from an EMBL/GenBank/DDBJ whole genome shotgun (WGS) entry which is preliminary data.</text>
</comment>
<evidence type="ECO:0000313" key="2">
    <source>
        <dbReference type="EMBL" id="MBB1060155.1"/>
    </source>
</evidence>
<dbReference type="Gene3D" id="3.40.50.150">
    <property type="entry name" value="Vaccinia Virus protein VP39"/>
    <property type="match status" value="1"/>
</dbReference>
<dbReference type="InterPro" id="IPR013216">
    <property type="entry name" value="Methyltransf_11"/>
</dbReference>
<evidence type="ECO:0000259" key="1">
    <source>
        <dbReference type="Pfam" id="PF08241"/>
    </source>
</evidence>
<gene>
    <name evidence="2" type="ORF">H4F98_06155</name>
</gene>
<dbReference type="GO" id="GO:0032259">
    <property type="term" value="P:methylation"/>
    <property type="evidence" value="ECO:0007669"/>
    <property type="project" value="UniProtKB-KW"/>
</dbReference>
<reference evidence="2 3" key="1">
    <citation type="submission" date="2020-08" db="EMBL/GenBank/DDBJ databases">
        <authorList>
            <person name="Xu S."/>
            <person name="Li A."/>
        </authorList>
    </citation>
    <scope>NUCLEOTIDE SEQUENCE [LARGE SCALE GENOMIC DNA]</scope>
    <source>
        <strain evidence="2 3">119BY6-57</strain>
    </source>
</reference>
<evidence type="ECO:0000313" key="3">
    <source>
        <dbReference type="Proteomes" id="UP000523196"/>
    </source>
</evidence>
<dbReference type="Pfam" id="PF08241">
    <property type="entry name" value="Methyltransf_11"/>
    <property type="match status" value="1"/>
</dbReference>